<dbReference type="Pfam" id="PF13483">
    <property type="entry name" value="Lactamase_B_3"/>
    <property type="match status" value="1"/>
</dbReference>
<dbReference type="RefSeq" id="WP_160381996.1">
    <property type="nucleotide sequence ID" value="NZ_WNXQ01000003.1"/>
</dbReference>
<organism evidence="1 2">
    <name type="scientific">Pseudooceanicola pacificus</name>
    <dbReference type="NCBI Taxonomy" id="2676438"/>
    <lineage>
        <taxon>Bacteria</taxon>
        <taxon>Pseudomonadati</taxon>
        <taxon>Pseudomonadota</taxon>
        <taxon>Alphaproteobacteria</taxon>
        <taxon>Rhodobacterales</taxon>
        <taxon>Paracoccaceae</taxon>
        <taxon>Pseudooceanicola</taxon>
    </lineage>
</organism>
<keyword evidence="2" id="KW-1185">Reference proteome</keyword>
<comment type="caution">
    <text evidence="1">The sequence shown here is derived from an EMBL/GenBank/DDBJ whole genome shotgun (WGS) entry which is preliminary data.</text>
</comment>
<sequence>MMNRRTVLLTAAAAGGATLIRPYAGMAAAHMADTYKTNGGEVTIHPVSHASFVMETPVGTIYNDPVGEASAYGDYPAPDLILITHEHGDHYNADTLAALVGPSTQLLTNPAVFDKLPDGLKARATAIGNGDSTEILGLSVDAIPAYNLTEDRLKYHPQGRDNGYVLKFDGLTVYIAGDTEDIPEMRALEGIDVAFVPFNLPYTMDESQAASAVAEFQPGVVYPYHYRDSDPEKFTAMLKDAGAATEVKMGPWYG</sequence>
<dbReference type="PANTHER" id="PTHR43546">
    <property type="entry name" value="UPF0173 METAL-DEPENDENT HYDROLASE MJ1163-RELATED"/>
    <property type="match status" value="1"/>
</dbReference>
<dbReference type="AlphaFoldDB" id="A0A844WAN3"/>
<gene>
    <name evidence="1" type="ORF">GLS40_06800</name>
</gene>
<keyword evidence="1" id="KW-0378">Hydrolase</keyword>
<dbReference type="EMBL" id="WNXQ01000003">
    <property type="protein sequence ID" value="MWB77728.1"/>
    <property type="molecule type" value="Genomic_DNA"/>
</dbReference>
<protein>
    <submittedName>
        <fullName evidence="1">MBL fold metallo-hydrolase</fullName>
    </submittedName>
</protein>
<name>A0A844WAN3_9RHOB</name>
<dbReference type="Proteomes" id="UP000443843">
    <property type="component" value="Unassembled WGS sequence"/>
</dbReference>
<dbReference type="InterPro" id="IPR006311">
    <property type="entry name" value="TAT_signal"/>
</dbReference>
<evidence type="ECO:0000313" key="1">
    <source>
        <dbReference type="EMBL" id="MWB77728.1"/>
    </source>
</evidence>
<dbReference type="PANTHER" id="PTHR43546:SF3">
    <property type="entry name" value="UPF0173 METAL-DEPENDENT HYDROLASE MJ1163"/>
    <property type="match status" value="1"/>
</dbReference>
<dbReference type="SUPFAM" id="SSF56281">
    <property type="entry name" value="Metallo-hydrolase/oxidoreductase"/>
    <property type="match status" value="1"/>
</dbReference>
<dbReference type="InterPro" id="IPR050114">
    <property type="entry name" value="UPF0173_UPF0282_UlaG_hydrolase"/>
</dbReference>
<accession>A0A844WAN3</accession>
<reference evidence="1 2" key="1">
    <citation type="submission" date="2019-11" db="EMBL/GenBank/DDBJ databases">
        <title>Pseudooceanicola pacifica sp. nov., isolated from deep-sea sediment of the Pacific Ocean.</title>
        <authorList>
            <person name="Lyu L."/>
        </authorList>
    </citation>
    <scope>NUCLEOTIDE SEQUENCE [LARGE SCALE GENOMIC DNA]</scope>
    <source>
        <strain evidence="1 2">216_PA32_1</strain>
    </source>
</reference>
<dbReference type="InterPro" id="IPR036866">
    <property type="entry name" value="RibonucZ/Hydroxyglut_hydro"/>
</dbReference>
<dbReference type="GO" id="GO:0016787">
    <property type="term" value="F:hydrolase activity"/>
    <property type="evidence" value="ECO:0007669"/>
    <property type="project" value="UniProtKB-KW"/>
</dbReference>
<dbReference type="Gene3D" id="3.60.15.10">
    <property type="entry name" value="Ribonuclease Z/Hydroxyacylglutathione hydrolase-like"/>
    <property type="match status" value="1"/>
</dbReference>
<proteinExistence type="predicted"/>
<evidence type="ECO:0000313" key="2">
    <source>
        <dbReference type="Proteomes" id="UP000443843"/>
    </source>
</evidence>
<dbReference type="PROSITE" id="PS51318">
    <property type="entry name" value="TAT"/>
    <property type="match status" value="1"/>
</dbReference>